<evidence type="ECO:0000256" key="3">
    <source>
        <dbReference type="ARBA" id="ARBA00023163"/>
    </source>
</evidence>
<dbReference type="InterPro" id="IPR000792">
    <property type="entry name" value="Tscrpt_reg_LuxR_C"/>
</dbReference>
<dbReference type="Proteomes" id="UP000186040">
    <property type="component" value="Unassembled WGS sequence"/>
</dbReference>
<dbReference type="InterPro" id="IPR016032">
    <property type="entry name" value="Sig_transdc_resp-reg_C-effctor"/>
</dbReference>
<keyword evidence="3" id="KW-0804">Transcription</keyword>
<accession>A0A1Q9LM44</accession>
<protein>
    <recommendedName>
        <fullName evidence="4">HTH luxR-type domain-containing protein</fullName>
    </recommendedName>
</protein>
<dbReference type="InterPro" id="IPR013767">
    <property type="entry name" value="PAS_fold"/>
</dbReference>
<evidence type="ECO:0000256" key="1">
    <source>
        <dbReference type="ARBA" id="ARBA00023015"/>
    </source>
</evidence>
<feature type="domain" description="HTH luxR-type" evidence="4">
    <location>
        <begin position="118"/>
        <end position="183"/>
    </location>
</feature>
<dbReference type="Pfam" id="PF00196">
    <property type="entry name" value="GerE"/>
    <property type="match status" value="1"/>
</dbReference>
<dbReference type="SUPFAM" id="SSF55785">
    <property type="entry name" value="PYP-like sensor domain (PAS domain)"/>
    <property type="match status" value="1"/>
</dbReference>
<evidence type="ECO:0000259" key="4">
    <source>
        <dbReference type="PROSITE" id="PS50043"/>
    </source>
</evidence>
<dbReference type="PANTHER" id="PTHR44688">
    <property type="entry name" value="DNA-BINDING TRANSCRIPTIONAL ACTIVATOR DEVR_DOSR"/>
    <property type="match status" value="1"/>
</dbReference>
<dbReference type="CDD" id="cd06170">
    <property type="entry name" value="LuxR_C_like"/>
    <property type="match status" value="1"/>
</dbReference>
<proteinExistence type="predicted"/>
<dbReference type="EMBL" id="MKQR01000013">
    <property type="protein sequence ID" value="OLR93085.1"/>
    <property type="molecule type" value="Genomic_DNA"/>
</dbReference>
<keyword evidence="2" id="KW-0238">DNA-binding</keyword>
<gene>
    <name evidence="5" type="ORF">BJP25_18120</name>
</gene>
<dbReference type="GO" id="GO:0006355">
    <property type="term" value="P:regulation of DNA-templated transcription"/>
    <property type="evidence" value="ECO:0007669"/>
    <property type="project" value="InterPro"/>
</dbReference>
<dbReference type="InterPro" id="IPR000014">
    <property type="entry name" value="PAS"/>
</dbReference>
<dbReference type="Pfam" id="PF00989">
    <property type="entry name" value="PAS"/>
    <property type="match status" value="1"/>
</dbReference>
<dbReference type="STRING" id="1193682.BJP25_18120"/>
<dbReference type="Gene3D" id="1.10.10.10">
    <property type="entry name" value="Winged helix-like DNA-binding domain superfamily/Winged helix DNA-binding domain"/>
    <property type="match status" value="1"/>
</dbReference>
<dbReference type="SUPFAM" id="SSF46894">
    <property type="entry name" value="C-terminal effector domain of the bipartite response regulators"/>
    <property type="match status" value="1"/>
</dbReference>
<dbReference type="GO" id="GO:0003677">
    <property type="term" value="F:DNA binding"/>
    <property type="evidence" value="ECO:0007669"/>
    <property type="project" value="UniProtKB-KW"/>
</dbReference>
<dbReference type="Gene3D" id="3.30.450.20">
    <property type="entry name" value="PAS domain"/>
    <property type="match status" value="1"/>
</dbReference>
<evidence type="ECO:0000256" key="2">
    <source>
        <dbReference type="ARBA" id="ARBA00023125"/>
    </source>
</evidence>
<dbReference type="InterPro" id="IPR035965">
    <property type="entry name" value="PAS-like_dom_sf"/>
</dbReference>
<evidence type="ECO:0000313" key="6">
    <source>
        <dbReference type="Proteomes" id="UP000186040"/>
    </source>
</evidence>
<dbReference type="CDD" id="cd00130">
    <property type="entry name" value="PAS"/>
    <property type="match status" value="1"/>
</dbReference>
<evidence type="ECO:0000313" key="5">
    <source>
        <dbReference type="EMBL" id="OLR93085.1"/>
    </source>
</evidence>
<dbReference type="InterPro" id="IPR036388">
    <property type="entry name" value="WH-like_DNA-bd_sf"/>
</dbReference>
<name>A0A1Q9LM44_9PSEU</name>
<comment type="caution">
    <text evidence="5">The sequence shown here is derived from an EMBL/GenBank/DDBJ whole genome shotgun (WGS) entry which is preliminary data.</text>
</comment>
<reference evidence="5 6" key="1">
    <citation type="submission" date="2016-10" db="EMBL/GenBank/DDBJ databases">
        <title>The Draft Genome Sequence of Actinokineospora bangkokensis 44EHWT reveals the biosynthetic pathway of antifungal compounds Thailandins with unusual extender unit butylmalonyl-CoA.</title>
        <authorList>
            <person name="Greule A."/>
            <person name="Intra B."/>
            <person name="Flemming S."/>
            <person name="Rommel M.G."/>
            <person name="Panbangred W."/>
            <person name="Bechthold A."/>
        </authorList>
    </citation>
    <scope>NUCLEOTIDE SEQUENCE [LARGE SCALE GENOMIC DNA]</scope>
    <source>
        <strain evidence="5 6">44EHW</strain>
    </source>
</reference>
<dbReference type="PANTHER" id="PTHR44688:SF16">
    <property type="entry name" value="DNA-BINDING TRANSCRIPTIONAL ACTIVATOR DEVR_DOSR"/>
    <property type="match status" value="1"/>
</dbReference>
<organism evidence="5 6">
    <name type="scientific">Actinokineospora bangkokensis</name>
    <dbReference type="NCBI Taxonomy" id="1193682"/>
    <lineage>
        <taxon>Bacteria</taxon>
        <taxon>Bacillati</taxon>
        <taxon>Actinomycetota</taxon>
        <taxon>Actinomycetes</taxon>
        <taxon>Pseudonocardiales</taxon>
        <taxon>Pseudonocardiaceae</taxon>
        <taxon>Actinokineospora</taxon>
    </lineage>
</organism>
<dbReference type="SMART" id="SM00421">
    <property type="entry name" value="HTH_LUXR"/>
    <property type="match status" value="1"/>
</dbReference>
<dbReference type="AlphaFoldDB" id="A0A1Q9LM44"/>
<dbReference type="PROSITE" id="PS50043">
    <property type="entry name" value="HTH_LUXR_2"/>
    <property type="match status" value="1"/>
</dbReference>
<keyword evidence="1" id="KW-0805">Transcription regulation</keyword>
<keyword evidence="6" id="KW-1185">Reference proteome</keyword>
<sequence length="200" mass="21227">MAPGPAVPAPLRPLFDRPGLAAAHLDRALRVSAATADFTDHFGLARDAAAGRPLPALLHPDDHPALLRAFTALRERSGFTLPVHVQRPDGRTRAARLTALHLPDGALVVLDAHDPAPPATDPTRVTPVEAQVLEGLAAGLSTVALGTRLHLSRGGVIYHLSNLQRKFHVHNRPALIAKAYAAGLLLVDSWPPAVLPNRIC</sequence>